<dbReference type="EMBL" id="JAVFCB010000002">
    <property type="protein sequence ID" value="MDQ4212944.1"/>
    <property type="molecule type" value="Genomic_DNA"/>
</dbReference>
<evidence type="ECO:0000259" key="2">
    <source>
        <dbReference type="Pfam" id="PF01979"/>
    </source>
</evidence>
<dbReference type="Pfam" id="PF13382">
    <property type="entry name" value="Adenine_deam_C"/>
    <property type="match status" value="1"/>
</dbReference>
<proteinExistence type="predicted"/>
<dbReference type="InterPro" id="IPR032466">
    <property type="entry name" value="Metal_Hydrolase"/>
</dbReference>
<dbReference type="PANTHER" id="PTHR11113">
    <property type="entry name" value="N-ACETYLGLUCOSAMINE-6-PHOSPHATE DEACETYLASE"/>
    <property type="match status" value="1"/>
</dbReference>
<gene>
    <name evidence="4" type="ORF">RBR11_03360</name>
</gene>
<keyword evidence="1" id="KW-0378">Hydrolase</keyword>
<evidence type="ECO:0000313" key="4">
    <source>
        <dbReference type="EMBL" id="MDQ4212944.1"/>
    </source>
</evidence>
<name>A0ABU0XDZ8_9MICO</name>
<dbReference type="SUPFAM" id="SSF51556">
    <property type="entry name" value="Metallo-dependent hydrolases"/>
    <property type="match status" value="1"/>
</dbReference>
<organism evidence="4 5">
    <name type="scientific">Microbacterium capsulatum</name>
    <dbReference type="NCBI Taxonomy" id="3041921"/>
    <lineage>
        <taxon>Bacteria</taxon>
        <taxon>Bacillati</taxon>
        <taxon>Actinomycetota</taxon>
        <taxon>Actinomycetes</taxon>
        <taxon>Micrococcales</taxon>
        <taxon>Microbacteriaceae</taxon>
        <taxon>Microbacterium</taxon>
    </lineage>
</organism>
<evidence type="ECO:0000313" key="5">
    <source>
        <dbReference type="Proteomes" id="UP001230289"/>
    </source>
</evidence>
<reference evidence="4 5" key="1">
    <citation type="submission" date="2023-08" db="EMBL/GenBank/DDBJ databases">
        <title>Microbacterium sp. nov., isolated from a waste landfill.</title>
        <authorList>
            <person name="Wen W."/>
        </authorList>
    </citation>
    <scope>NUCLEOTIDE SEQUENCE [LARGE SCALE GENOMIC DNA]</scope>
    <source>
        <strain evidence="4 5">ASV81</strain>
    </source>
</reference>
<dbReference type="PANTHER" id="PTHR11113:SF2">
    <property type="entry name" value="ADENINE DEAMINASE"/>
    <property type="match status" value="1"/>
</dbReference>
<dbReference type="Proteomes" id="UP001230289">
    <property type="component" value="Unassembled WGS sequence"/>
</dbReference>
<sequence>MIALLEHDDCVELREWNCWSAWLPIEDQRRVYETALRRRRTIGGHLEGLAGPTLQASIALGIRSEHEAVTAHEALERVELGATVQIRGGSAARDFADLVPAITEHGADPGLFSFCTDEQELASMAESGHIDRLVRRAIREGVPPIDAVRMATLNAARGIGVDNDYGSITPGRVASIVAVEELASLPIAKVFSRGALAAEDGAYRLAPPPAQYGPEARESIVIRRPLTRDDFLFELPDGDIEVRVIGITPGRLATEERIETVAFLDGRPQGADGVARIAVIDRHLGGQERALGLIRGLDVADGAVAMTANPGMMNLVVVGVDEDDMCLAASRVAELGGGFAVAAHGRIHAEVALPIRGIVSDAPSGEVVERCIAVEHAIRDAMGSPFDGFISAAGFACLAVSIPSLKITSRGLARVSRSEPTEAVPFRIR</sequence>
<dbReference type="InterPro" id="IPR026912">
    <property type="entry name" value="Adenine_deam_C"/>
</dbReference>
<dbReference type="InterPro" id="IPR006680">
    <property type="entry name" value="Amidohydro-rel"/>
</dbReference>
<accession>A0ABU0XDZ8</accession>
<evidence type="ECO:0000259" key="3">
    <source>
        <dbReference type="Pfam" id="PF13382"/>
    </source>
</evidence>
<protein>
    <submittedName>
        <fullName evidence="4">Adenine deaminase C-terminal domain-containing protein</fullName>
    </submittedName>
</protein>
<comment type="caution">
    <text evidence="4">The sequence shown here is derived from an EMBL/GenBank/DDBJ whole genome shotgun (WGS) entry which is preliminary data.</text>
</comment>
<feature type="domain" description="Amidohydrolase-related" evidence="2">
    <location>
        <begin position="90"/>
        <end position="193"/>
    </location>
</feature>
<dbReference type="Gene3D" id="3.20.20.140">
    <property type="entry name" value="Metal-dependent hydrolases"/>
    <property type="match status" value="1"/>
</dbReference>
<keyword evidence="5" id="KW-1185">Reference proteome</keyword>
<dbReference type="Pfam" id="PF01979">
    <property type="entry name" value="Amidohydro_1"/>
    <property type="match status" value="1"/>
</dbReference>
<evidence type="ECO:0000256" key="1">
    <source>
        <dbReference type="ARBA" id="ARBA00022801"/>
    </source>
</evidence>
<feature type="domain" description="Adenine deaminase C-terminal" evidence="3">
    <location>
        <begin position="252"/>
        <end position="417"/>
    </location>
</feature>